<dbReference type="InterPro" id="IPR029045">
    <property type="entry name" value="ClpP/crotonase-like_dom_sf"/>
</dbReference>
<dbReference type="PANTHER" id="PTHR32060">
    <property type="entry name" value="TAIL-SPECIFIC PROTEASE"/>
    <property type="match status" value="1"/>
</dbReference>
<dbReference type="GO" id="GO:0004175">
    <property type="term" value="F:endopeptidase activity"/>
    <property type="evidence" value="ECO:0007669"/>
    <property type="project" value="TreeGrafter"/>
</dbReference>
<dbReference type="Gene3D" id="3.90.226.10">
    <property type="entry name" value="2-enoyl-CoA Hydratase, Chain A, domain 1"/>
    <property type="match status" value="1"/>
</dbReference>
<dbReference type="Pfam" id="PF03572">
    <property type="entry name" value="Peptidase_S41"/>
    <property type="match status" value="1"/>
</dbReference>
<reference evidence="2 3" key="1">
    <citation type="submission" date="2019-04" db="EMBL/GenBank/DDBJ databases">
        <title>Herbidospora sp. NEAU-GS14.nov., a novel actinomycete isolated from soil.</title>
        <authorList>
            <person name="Han L."/>
        </authorList>
    </citation>
    <scope>NUCLEOTIDE SEQUENCE [LARGE SCALE GENOMIC DNA]</scope>
    <source>
        <strain evidence="2 3">NEAU-GS14</strain>
    </source>
</reference>
<dbReference type="GO" id="GO:0006508">
    <property type="term" value="P:proteolysis"/>
    <property type="evidence" value="ECO:0007669"/>
    <property type="project" value="InterPro"/>
</dbReference>
<sequence>MDVKAVLSAAATDPQPEAAAPQPVWTIVPGTLADFLATAGTLTLGQRRLIVRQALLVFEQNFAHLPLKVAMHGVNPVQRLRLLQSRLSRQETPDPEWAFHFELQSIFHSVRDLHTGYQLPKPFADAAAFLPFRIEQAGDRYVVTQVNADLLPVGGDLRVGVTVTHWNGVPIGRAATANGERYAGGNLAARHARGLESLTQRALAGHLPPDEEWVVVSYVDLDGKPQELRMPWLVLRRTVPAAPVGGDAPRGVDIEGEQLASIRSFLFEGAGPSNYTATGIFLWRAVETTSGTFGHVRITGFSLGEFTSQAQFVAALQAHVEAFAQIITSLPEDGLILDIRSNPGGHILAGEILLQFLTHRRIQPEPAQMVSSPLNLLLASHTPDYARWRRSLELSVETGAVYSDAFPLSSEEIVNAFGQFYHGPVVLITDARCYSTSDIFAAGFADHAIGTIIGVDDNTGAGGANVVGQADLLDDLRDVPGSPYEPLPAGAAISVAIRRTLRVGDAAGTPLEDLGVVPSVRHRLTVADVLEGNPDLMETAGRELKLLPKRRLKVSVVPGDDALVTHFDTLGLDRIDVYVDGRPRGSVDVVPGAGSLTLPGTGEQVRAEGFLGGELVAVATAFPQAG</sequence>
<gene>
    <name evidence="2" type="ORF">FDA94_17170</name>
</gene>
<feature type="domain" description="Tail specific protease" evidence="1">
    <location>
        <begin position="294"/>
        <end position="465"/>
    </location>
</feature>
<name>A0A4U3MI13_9ACTN</name>
<organism evidence="2 3">
    <name type="scientific">Herbidospora galbida</name>
    <dbReference type="NCBI Taxonomy" id="2575442"/>
    <lineage>
        <taxon>Bacteria</taxon>
        <taxon>Bacillati</taxon>
        <taxon>Actinomycetota</taxon>
        <taxon>Actinomycetes</taxon>
        <taxon>Streptosporangiales</taxon>
        <taxon>Streptosporangiaceae</taxon>
        <taxon>Herbidospora</taxon>
    </lineage>
</organism>
<keyword evidence="3" id="KW-1185">Reference proteome</keyword>
<accession>A0A4U3MI13</accession>
<protein>
    <submittedName>
        <fullName evidence="2">Peptidase S41</fullName>
    </submittedName>
</protein>
<evidence type="ECO:0000313" key="3">
    <source>
        <dbReference type="Proteomes" id="UP000308705"/>
    </source>
</evidence>
<dbReference type="AlphaFoldDB" id="A0A4U3MI13"/>
<evidence type="ECO:0000259" key="1">
    <source>
        <dbReference type="Pfam" id="PF03572"/>
    </source>
</evidence>
<evidence type="ECO:0000313" key="2">
    <source>
        <dbReference type="EMBL" id="TKK87556.1"/>
    </source>
</evidence>
<dbReference type="InterPro" id="IPR005151">
    <property type="entry name" value="Tail-specific_protease"/>
</dbReference>
<dbReference type="RefSeq" id="WP_137248073.1">
    <property type="nucleotide sequence ID" value="NZ_SZQA01000015.1"/>
</dbReference>
<dbReference type="GO" id="GO:0008236">
    <property type="term" value="F:serine-type peptidase activity"/>
    <property type="evidence" value="ECO:0007669"/>
    <property type="project" value="InterPro"/>
</dbReference>
<dbReference type="PANTHER" id="PTHR32060:SF22">
    <property type="entry name" value="CARBOXYL-TERMINAL-PROCESSING PEPTIDASE 3, CHLOROPLASTIC"/>
    <property type="match status" value="1"/>
</dbReference>
<comment type="caution">
    <text evidence="2">The sequence shown here is derived from an EMBL/GenBank/DDBJ whole genome shotgun (WGS) entry which is preliminary data.</text>
</comment>
<proteinExistence type="predicted"/>
<dbReference type="OrthoDB" id="3275712at2"/>
<dbReference type="Proteomes" id="UP000308705">
    <property type="component" value="Unassembled WGS sequence"/>
</dbReference>
<dbReference type="EMBL" id="SZQA01000015">
    <property type="protein sequence ID" value="TKK87556.1"/>
    <property type="molecule type" value="Genomic_DNA"/>
</dbReference>
<dbReference type="SUPFAM" id="SSF52096">
    <property type="entry name" value="ClpP/crotonase"/>
    <property type="match status" value="1"/>
</dbReference>